<evidence type="ECO:0000259" key="2">
    <source>
        <dbReference type="Pfam" id="PF22494"/>
    </source>
</evidence>
<dbReference type="PANTHER" id="PTHR46928:SF1">
    <property type="entry name" value="MESENCHYME-SPECIFIC CELL SURFACE GLYCOPROTEIN"/>
    <property type="match status" value="1"/>
</dbReference>
<dbReference type="Proteomes" id="UP001600165">
    <property type="component" value="Unassembled WGS sequence"/>
</dbReference>
<dbReference type="RefSeq" id="WP_377960582.1">
    <property type="nucleotide sequence ID" value="NZ_JBHZOL010000004.1"/>
</dbReference>
<keyword evidence="1" id="KW-0732">Signal</keyword>
<accession>A0ABW6I9R6</accession>
<dbReference type="SUPFAM" id="SSF63825">
    <property type="entry name" value="YWTD domain"/>
    <property type="match status" value="1"/>
</dbReference>
<feature type="signal peptide" evidence="1">
    <location>
        <begin position="1"/>
        <end position="25"/>
    </location>
</feature>
<dbReference type="PANTHER" id="PTHR46928">
    <property type="entry name" value="MESENCHYME-SPECIFIC CELL SURFACE GLYCOPROTEIN"/>
    <property type="match status" value="1"/>
</dbReference>
<dbReference type="InterPro" id="IPR015943">
    <property type="entry name" value="WD40/YVTN_repeat-like_dom_sf"/>
</dbReference>
<dbReference type="EMBL" id="JBHZOL010000004">
    <property type="protein sequence ID" value="MFE4104884.1"/>
    <property type="molecule type" value="Genomic_DNA"/>
</dbReference>
<evidence type="ECO:0000313" key="3">
    <source>
        <dbReference type="EMBL" id="MFE4104884.1"/>
    </source>
</evidence>
<name>A0ABW6I9R6_9CYAN</name>
<evidence type="ECO:0000256" key="1">
    <source>
        <dbReference type="SAM" id="SignalP"/>
    </source>
</evidence>
<feature type="chain" id="PRO_5047227738" evidence="1">
    <location>
        <begin position="26"/>
        <end position="547"/>
    </location>
</feature>
<dbReference type="Gene3D" id="2.130.10.10">
    <property type="entry name" value="YVTN repeat-like/Quinoprotein amine dehydrogenase"/>
    <property type="match status" value="1"/>
</dbReference>
<keyword evidence="4" id="KW-1185">Reference proteome</keyword>
<dbReference type="InterPro" id="IPR052956">
    <property type="entry name" value="Mesenchyme-surface_protein"/>
</dbReference>
<evidence type="ECO:0000313" key="4">
    <source>
        <dbReference type="Proteomes" id="UP001600165"/>
    </source>
</evidence>
<dbReference type="InterPro" id="IPR055188">
    <property type="entry name" value="Choice_anch_I"/>
</dbReference>
<protein>
    <submittedName>
        <fullName evidence="3">Choice-of-anchor I family protein</fullName>
    </submittedName>
</protein>
<gene>
    <name evidence="3" type="ORF">ACFVKH_01255</name>
</gene>
<reference evidence="3 4" key="1">
    <citation type="submission" date="2024-10" db="EMBL/GenBank/DDBJ databases">
        <authorList>
            <person name="Ratan Roy A."/>
            <person name="Morales Sandoval P.H."/>
            <person name="De Los Santos Villalobos S."/>
            <person name="Chakraborty S."/>
            <person name="Mukherjee J."/>
        </authorList>
    </citation>
    <scope>NUCLEOTIDE SEQUENCE [LARGE SCALE GENOMIC DNA]</scope>
    <source>
        <strain evidence="3 4">S1</strain>
    </source>
</reference>
<dbReference type="SUPFAM" id="SSF51004">
    <property type="entry name" value="C-terminal (heme d1) domain of cytochrome cd1-nitrite reductase"/>
    <property type="match status" value="1"/>
</dbReference>
<dbReference type="Pfam" id="PF22494">
    <property type="entry name" value="choice_anch_I"/>
    <property type="match status" value="1"/>
</dbReference>
<comment type="caution">
    <text evidence="3">The sequence shown here is derived from an EMBL/GenBank/DDBJ whole genome shotgun (WGS) entry which is preliminary data.</text>
</comment>
<dbReference type="NCBIfam" id="NF038117">
    <property type="entry name" value="choice_anch_I"/>
    <property type="match status" value="1"/>
</dbReference>
<sequence length="547" mass="56960">MHTSKFLGLVASSLTLGALALPATADVQLTPVGGYLTNVFNEGAAEISAYDPVTQRLFVTNANANTIDIINIGDPTQPTLVSSISLNLFGGGVNSVAFKNGVLAAAVEADVAQDAGQVVFFDADGVVQGAVAVGALPDMLTFTPDGSKILVANEGEPSSDYSNDPVGSVSIIDISAGIGGATVSEAGFTQFNGTSFTQASGVRIFGPGATVAQDLEPEYIAISADSTKAYVSLQENNALGILNLTTGEFEQIVGLGFKDYSQPGNELDSSDRDDAINIVNRPVFGLYQPDAIATFEVAGQTYIISANEGDARDYDAFAEEERIKDLVLDPNAFPNAAELQADEALGRLAVTSTLGDADGDGLYEALYAFGGRSFSIWDAAGNLVFDSGSQFEQIVAQAFPEFFNSDNDENTFDTRSDAKGPEPEGVTIGEIEGQIYAFIGLERIGGVMVYNITNPTAPTFVQYVNNRDFNGNPEAGTAGDLGPEGLLFISAADSPTGIPLLAVTNEISGSTRLYSITDKPASVPEPIATTGIALAGLVGLLGLKRRS</sequence>
<organism evidence="3 4">
    <name type="scientific">Almyronema epifaneia S1</name>
    <dbReference type="NCBI Taxonomy" id="2991925"/>
    <lineage>
        <taxon>Bacteria</taxon>
        <taxon>Bacillati</taxon>
        <taxon>Cyanobacteriota</taxon>
        <taxon>Cyanophyceae</taxon>
        <taxon>Nodosilineales</taxon>
        <taxon>Nodosilineaceae</taxon>
        <taxon>Almyronema</taxon>
        <taxon>Almyronema epifaneia</taxon>
    </lineage>
</organism>
<feature type="domain" description="Choice-of-anchor I" evidence="2">
    <location>
        <begin position="41"/>
        <end position="516"/>
    </location>
</feature>
<proteinExistence type="predicted"/>
<dbReference type="InterPro" id="IPR011048">
    <property type="entry name" value="Haem_d1_sf"/>
</dbReference>